<keyword evidence="1" id="KW-0812">Transmembrane</keyword>
<keyword evidence="1" id="KW-0472">Membrane</keyword>
<dbReference type="WBParaSite" id="EgrG_002067400">
    <property type="protein sequence ID" value="EgrG_002067400"/>
    <property type="gene ID" value="EgrG_002067400"/>
</dbReference>
<name>A0A068X5C6_ECHGR</name>
<feature type="domain" description="Peptidase C1A papain C-terminal" evidence="2">
    <location>
        <begin position="2"/>
        <end position="43"/>
    </location>
</feature>
<dbReference type="SUPFAM" id="SSF54001">
    <property type="entry name" value="Cysteine proteinases"/>
    <property type="match status" value="1"/>
</dbReference>
<dbReference type="EMBL" id="LK028877">
    <property type="protein sequence ID" value="CDS25221.1"/>
    <property type="molecule type" value="Genomic_DNA"/>
</dbReference>
<dbReference type="InterPro" id="IPR038765">
    <property type="entry name" value="Papain-like_cys_pep_sf"/>
</dbReference>
<evidence type="ECO:0000259" key="2">
    <source>
        <dbReference type="Pfam" id="PF00112"/>
    </source>
</evidence>
<proteinExistence type="predicted"/>
<dbReference type="Proteomes" id="UP000492820">
    <property type="component" value="Unassembled WGS sequence"/>
</dbReference>
<reference evidence="3" key="2">
    <citation type="submission" date="2014-06" db="EMBL/GenBank/DDBJ databases">
        <authorList>
            <person name="Aslett M."/>
        </authorList>
    </citation>
    <scope>NUCLEOTIDE SEQUENCE</scope>
</reference>
<reference evidence="5" key="3">
    <citation type="submission" date="2020-10" db="UniProtKB">
        <authorList>
            <consortium name="WormBaseParasite"/>
        </authorList>
    </citation>
    <scope>IDENTIFICATION</scope>
</reference>
<sequence length="88" mass="9824">MGNEGCDGGLMDFAFQYWMRNGAESESDYPYTAMFPSDCERRRIVEWKRPHHQHPLVIAIHSMLLPVNAAAAAVAAYSVIPPSGMKRA</sequence>
<evidence type="ECO:0000313" key="4">
    <source>
        <dbReference type="Proteomes" id="UP000492820"/>
    </source>
</evidence>
<evidence type="ECO:0000313" key="5">
    <source>
        <dbReference type="WBParaSite" id="EgrG_002067400"/>
    </source>
</evidence>
<dbReference type="AlphaFoldDB" id="A0A068X5C6"/>
<accession>A0A068X5C6</accession>
<dbReference type="Gene3D" id="3.90.70.10">
    <property type="entry name" value="Cysteine proteinases"/>
    <property type="match status" value="1"/>
</dbReference>
<dbReference type="GO" id="GO:0006508">
    <property type="term" value="P:proteolysis"/>
    <property type="evidence" value="ECO:0007669"/>
    <property type="project" value="InterPro"/>
</dbReference>
<organism evidence="3">
    <name type="scientific">Echinococcus granulosus</name>
    <name type="common">Hydatid tapeworm</name>
    <dbReference type="NCBI Taxonomy" id="6210"/>
    <lineage>
        <taxon>Eukaryota</taxon>
        <taxon>Metazoa</taxon>
        <taxon>Spiralia</taxon>
        <taxon>Lophotrochozoa</taxon>
        <taxon>Platyhelminthes</taxon>
        <taxon>Cestoda</taxon>
        <taxon>Eucestoda</taxon>
        <taxon>Cyclophyllidea</taxon>
        <taxon>Taeniidae</taxon>
        <taxon>Echinococcus</taxon>
        <taxon>Echinococcus granulosus group</taxon>
    </lineage>
</organism>
<dbReference type="GO" id="GO:0008234">
    <property type="term" value="F:cysteine-type peptidase activity"/>
    <property type="evidence" value="ECO:0007669"/>
    <property type="project" value="InterPro"/>
</dbReference>
<gene>
    <name evidence="3" type="ORF">EgrG_002067400</name>
</gene>
<evidence type="ECO:0000313" key="3">
    <source>
        <dbReference type="EMBL" id="CDS25221.1"/>
    </source>
</evidence>
<feature type="transmembrane region" description="Helical" evidence="1">
    <location>
        <begin position="56"/>
        <end position="80"/>
    </location>
</feature>
<keyword evidence="1" id="KW-1133">Transmembrane helix</keyword>
<reference evidence="3 4" key="1">
    <citation type="journal article" date="2013" name="Nature">
        <title>The genomes of four tapeworm species reveal adaptations to parasitism.</title>
        <authorList>
            <person name="Tsai I.J."/>
            <person name="Zarowiecki M."/>
            <person name="Holroyd N."/>
            <person name="Garciarrubio A."/>
            <person name="Sanchez-Flores A."/>
            <person name="Brooks K.L."/>
            <person name="Tracey A."/>
            <person name="Bobes R.J."/>
            <person name="Fragoso G."/>
            <person name="Sciutto E."/>
            <person name="Aslett M."/>
            <person name="Beasley H."/>
            <person name="Bennett H.M."/>
            <person name="Cai J."/>
            <person name="Camicia F."/>
            <person name="Clark R."/>
            <person name="Cucher M."/>
            <person name="De Silva N."/>
            <person name="Day T.A."/>
            <person name="Deplazes P."/>
            <person name="Estrada K."/>
            <person name="Fernandez C."/>
            <person name="Holland P.W."/>
            <person name="Hou J."/>
            <person name="Hu S."/>
            <person name="Huckvale T."/>
            <person name="Hung S.S."/>
            <person name="Kamenetzky L."/>
            <person name="Keane J.A."/>
            <person name="Kiss F."/>
            <person name="Koziol U."/>
            <person name="Lambert O."/>
            <person name="Liu K."/>
            <person name="Luo X."/>
            <person name="Luo Y."/>
            <person name="Macchiaroli N."/>
            <person name="Nichol S."/>
            <person name="Paps J."/>
            <person name="Parkinson J."/>
            <person name="Pouchkina-Stantcheva N."/>
            <person name="Riddiford N."/>
            <person name="Rosenzvit M."/>
            <person name="Salinas G."/>
            <person name="Wasmuth J.D."/>
            <person name="Zamanian M."/>
            <person name="Zheng Y."/>
            <person name="Cai X."/>
            <person name="Soberon X."/>
            <person name="Olson P.D."/>
            <person name="Laclette J.P."/>
            <person name="Brehm K."/>
            <person name="Berriman M."/>
            <person name="Garciarrubio A."/>
            <person name="Bobes R.J."/>
            <person name="Fragoso G."/>
            <person name="Sanchez-Flores A."/>
            <person name="Estrada K."/>
            <person name="Cevallos M.A."/>
            <person name="Morett E."/>
            <person name="Gonzalez V."/>
            <person name="Portillo T."/>
            <person name="Ochoa-Leyva A."/>
            <person name="Jose M.V."/>
            <person name="Sciutto E."/>
            <person name="Landa A."/>
            <person name="Jimenez L."/>
            <person name="Valdes V."/>
            <person name="Carrero J.C."/>
            <person name="Larralde C."/>
            <person name="Morales-Montor J."/>
            <person name="Limon-Lason J."/>
            <person name="Soberon X."/>
            <person name="Laclette J.P."/>
        </authorList>
    </citation>
    <scope>NUCLEOTIDE SEQUENCE [LARGE SCALE GENOMIC DNA]</scope>
</reference>
<dbReference type="Pfam" id="PF00112">
    <property type="entry name" value="Peptidase_C1"/>
    <property type="match status" value="1"/>
</dbReference>
<protein>
    <submittedName>
        <fullName evidence="3 5">Cathepsin l1</fullName>
    </submittedName>
</protein>
<evidence type="ECO:0000256" key="1">
    <source>
        <dbReference type="SAM" id="Phobius"/>
    </source>
</evidence>
<dbReference type="InterPro" id="IPR000668">
    <property type="entry name" value="Peptidase_C1A_C"/>
</dbReference>